<organism evidence="1 2">
    <name type="scientific">Scutellospora calospora</name>
    <dbReference type="NCBI Taxonomy" id="85575"/>
    <lineage>
        <taxon>Eukaryota</taxon>
        <taxon>Fungi</taxon>
        <taxon>Fungi incertae sedis</taxon>
        <taxon>Mucoromycota</taxon>
        <taxon>Glomeromycotina</taxon>
        <taxon>Glomeromycetes</taxon>
        <taxon>Diversisporales</taxon>
        <taxon>Gigasporaceae</taxon>
        <taxon>Scutellospora</taxon>
    </lineage>
</organism>
<accession>A0ACA9L4J4</accession>
<proteinExistence type="predicted"/>
<sequence length="152" mass="17646">MYSLFNFNTLLGLGNRRLAKTVFSGTLKNFSSTKVFNIKSLPRVFNNPNEKSNLVYQSFIRPSILPYFGKVSLNAFDNSIRLKTVYKYKMKSHSGTKKRWRVTGRGKFKRARPGKAHLNTGVSRAHLLRLRKTAYSHRTQRDQLKKLLPYAF</sequence>
<evidence type="ECO:0000313" key="2">
    <source>
        <dbReference type="Proteomes" id="UP000789860"/>
    </source>
</evidence>
<reference evidence="1" key="1">
    <citation type="submission" date="2021-06" db="EMBL/GenBank/DDBJ databases">
        <authorList>
            <person name="Kallberg Y."/>
            <person name="Tangrot J."/>
            <person name="Rosling A."/>
        </authorList>
    </citation>
    <scope>NUCLEOTIDE SEQUENCE</scope>
    <source>
        <strain evidence="1">AU212A</strain>
    </source>
</reference>
<protein>
    <submittedName>
        <fullName evidence="1">7601_t:CDS:1</fullName>
    </submittedName>
</protein>
<dbReference type="EMBL" id="CAJVPM010004197">
    <property type="protein sequence ID" value="CAG8510404.1"/>
    <property type="molecule type" value="Genomic_DNA"/>
</dbReference>
<name>A0ACA9L4J4_9GLOM</name>
<dbReference type="Proteomes" id="UP000789860">
    <property type="component" value="Unassembled WGS sequence"/>
</dbReference>
<comment type="caution">
    <text evidence="1">The sequence shown here is derived from an EMBL/GenBank/DDBJ whole genome shotgun (WGS) entry which is preliminary data.</text>
</comment>
<keyword evidence="2" id="KW-1185">Reference proteome</keyword>
<gene>
    <name evidence="1" type="ORF">SCALOS_LOCUS3633</name>
</gene>
<evidence type="ECO:0000313" key="1">
    <source>
        <dbReference type="EMBL" id="CAG8510404.1"/>
    </source>
</evidence>